<keyword evidence="1" id="KW-0812">Transmembrane</keyword>
<gene>
    <name evidence="2" type="ORF">O3W52_18625</name>
</gene>
<dbReference type="EMBL" id="JAPVOI010000004">
    <property type="protein sequence ID" value="MCZ4092012.1"/>
    <property type="molecule type" value="Genomic_DNA"/>
</dbReference>
<evidence type="ECO:0000313" key="2">
    <source>
        <dbReference type="EMBL" id="MCZ4092012.1"/>
    </source>
</evidence>
<evidence type="ECO:0008006" key="4">
    <source>
        <dbReference type="Google" id="ProtNLM"/>
    </source>
</evidence>
<evidence type="ECO:0000313" key="3">
    <source>
        <dbReference type="Proteomes" id="UP001079430"/>
    </source>
</evidence>
<evidence type="ECO:0000256" key="1">
    <source>
        <dbReference type="SAM" id="Phobius"/>
    </source>
</evidence>
<sequence length="152" mass="16313">MFLDDEVAAARTRRNEARWGFYLALAALAACIVMILGLMAQASAQTAEAKPQRLVTLLEQQPPNIFEAAVGNRNERAMVVAGRIAVAPTAHAASPIAKENSQVSLPQTATAADRQILIGLMLLAMALMSGTTFALWRQQIAAFVVARVHHHG</sequence>
<comment type="caution">
    <text evidence="2">The sequence shown here is derived from an EMBL/GenBank/DDBJ whole genome shotgun (WGS) entry which is preliminary data.</text>
</comment>
<protein>
    <recommendedName>
        <fullName evidence="4">Transmembrane protein</fullName>
    </recommendedName>
</protein>
<feature type="transmembrane region" description="Helical" evidence="1">
    <location>
        <begin position="116"/>
        <end position="136"/>
    </location>
</feature>
<keyword evidence="3" id="KW-1185">Reference proteome</keyword>
<reference evidence="2" key="1">
    <citation type="submission" date="2022-10" db="EMBL/GenBank/DDBJ databases">
        <title>Whole genome sequencing of three plant growth promoting bacteria isolated from Vachellia tortilis subsp. raddiana in Morocco.</title>
        <authorList>
            <person name="Hnini M."/>
            <person name="Zouagui R."/>
            <person name="Zouagui H."/>
            <person name="Chemao Elfihri M.-W."/>
            <person name="Ibrahimi A."/>
            <person name="Sbabou L."/>
            <person name="Aurag J."/>
        </authorList>
    </citation>
    <scope>NUCLEOTIDE SEQUENCE</scope>
    <source>
        <strain evidence="2">LMR678</strain>
    </source>
</reference>
<dbReference type="Proteomes" id="UP001079430">
    <property type="component" value="Unassembled WGS sequence"/>
</dbReference>
<organism evidence="2 3">
    <name type="scientific">Sinorhizobium psoraleae</name>
    <dbReference type="NCBI Taxonomy" id="520838"/>
    <lineage>
        <taxon>Bacteria</taxon>
        <taxon>Pseudomonadati</taxon>
        <taxon>Pseudomonadota</taxon>
        <taxon>Alphaproteobacteria</taxon>
        <taxon>Hyphomicrobiales</taxon>
        <taxon>Rhizobiaceae</taxon>
        <taxon>Sinorhizobium/Ensifer group</taxon>
        <taxon>Sinorhizobium</taxon>
    </lineage>
</organism>
<keyword evidence="1" id="KW-0472">Membrane</keyword>
<keyword evidence="1" id="KW-1133">Transmembrane helix</keyword>
<accession>A0ABT4KJB1</accession>
<dbReference type="RefSeq" id="WP_269282099.1">
    <property type="nucleotide sequence ID" value="NZ_JAPVOI010000004.1"/>
</dbReference>
<feature type="transmembrane region" description="Helical" evidence="1">
    <location>
        <begin position="21"/>
        <end position="44"/>
    </location>
</feature>
<proteinExistence type="predicted"/>
<name>A0ABT4KJB1_9HYPH</name>